<dbReference type="RefSeq" id="WP_092099528.1">
    <property type="nucleotide sequence ID" value="NZ_FOOT01000002.1"/>
</dbReference>
<organism evidence="1 2">
    <name type="scientific">Pontibacter chinhatensis</name>
    <dbReference type="NCBI Taxonomy" id="1436961"/>
    <lineage>
        <taxon>Bacteria</taxon>
        <taxon>Pseudomonadati</taxon>
        <taxon>Bacteroidota</taxon>
        <taxon>Cytophagia</taxon>
        <taxon>Cytophagales</taxon>
        <taxon>Hymenobacteraceae</taxon>
        <taxon>Pontibacter</taxon>
    </lineage>
</organism>
<dbReference type="OrthoDB" id="9850378at2"/>
<dbReference type="EMBL" id="FOOT01000002">
    <property type="protein sequence ID" value="SFG28666.1"/>
    <property type="molecule type" value="Genomic_DNA"/>
</dbReference>
<reference evidence="2" key="1">
    <citation type="submission" date="2016-10" db="EMBL/GenBank/DDBJ databases">
        <authorList>
            <person name="Varghese N."/>
            <person name="Submissions S."/>
        </authorList>
    </citation>
    <scope>NUCLEOTIDE SEQUENCE [LARGE SCALE GENOMIC DNA]</scope>
    <source>
        <strain evidence="2">LP51</strain>
    </source>
</reference>
<dbReference type="AlphaFoldDB" id="A0A1I2QSP8"/>
<protein>
    <submittedName>
        <fullName evidence="1">Uncharacterized protein</fullName>
    </submittedName>
</protein>
<dbReference type="Proteomes" id="UP000198724">
    <property type="component" value="Unassembled WGS sequence"/>
</dbReference>
<name>A0A1I2QSP8_9BACT</name>
<keyword evidence="2" id="KW-1185">Reference proteome</keyword>
<evidence type="ECO:0000313" key="1">
    <source>
        <dbReference type="EMBL" id="SFG28666.1"/>
    </source>
</evidence>
<evidence type="ECO:0000313" key="2">
    <source>
        <dbReference type="Proteomes" id="UP000198724"/>
    </source>
</evidence>
<accession>A0A1I2QSP8</accession>
<gene>
    <name evidence="1" type="ORF">SAMN05421739_10237</name>
</gene>
<sequence>MNITYLQSIQTSFTPDYILKKFEAKMPARDEYDRTHLRPSITLYYPREIEGYTYADYLTDVEQFYLRAGHEFSEELAQVYTFLFLSIYKVTGKARTAIDKLEKCFTKANLQMVFPMKVNYGEEKYLKLERFLFGKFKVQDVKKITKRNIPTTDYWERYIRYNKLNELVMEDFLAIQRDKQEVKVFNLLELYKYLPDGYRDFVFDVYFEALSELKWKHFWDEFSQDLADAVAFGMAFYDKRIFYEMGLGEGTQFTMYTHIAGNAQQGWMIPIRTAGHQIHYGWRHSIEHVNQAVEAYQGMKQKGESEFLHLHDVLISFATTAAIHLQDDRISDAFINLTAGLDAVLNSDTEEARSNTLKNRMAILTFKRLGVDIKHHYFTMSEMYKLRSEFVHAGKAIEREKVTELFKVVDQVNVALQQMHHLQLEGEDFTKKCWYADMDSLINDAHRRVPLDSKRLEEIGTLTITI</sequence>
<proteinExistence type="predicted"/>